<evidence type="ECO:0000256" key="1">
    <source>
        <dbReference type="SAM" id="Coils"/>
    </source>
</evidence>
<dbReference type="EMBL" id="NCKW01005632">
    <property type="protein sequence ID" value="POM72591.1"/>
    <property type="molecule type" value="Genomic_DNA"/>
</dbReference>
<feature type="compositionally biased region" description="Acidic residues" evidence="2">
    <location>
        <begin position="435"/>
        <end position="450"/>
    </location>
</feature>
<feature type="compositionally biased region" description="Basic and acidic residues" evidence="2">
    <location>
        <begin position="407"/>
        <end position="423"/>
    </location>
</feature>
<dbReference type="AlphaFoldDB" id="A0A2P4Y454"/>
<keyword evidence="1" id="KW-0175">Coiled coil</keyword>
<keyword evidence="4" id="KW-1185">Reference proteome</keyword>
<proteinExistence type="predicted"/>
<feature type="coiled-coil region" evidence="1">
    <location>
        <begin position="38"/>
        <end position="90"/>
    </location>
</feature>
<sequence>MDDEVPAAAQISQADIIERQAESIIRLQRQVQKGSEYKQLTKSKLKEAAARLKEYRLRVETLLQVEETLKKQLKDEQKSHEKTKKQYKSTLNQAVKTKKRNVATQTETKATVTRTSQTLLSGDVERVNKKLMVDSGVQTVDNVVDTIPSRKDQFLSSQTEMDQFASKPTTVGGQQETLKDTKLSTSNVLSFHEPLQILGDSTFQETSAALDAELAFSDSDESGGTGDTLDIGSAVKDVGSGGAGSGLVTFDLAVSSEIDKELEISSEEEKEDTAKTAAVQSEIDKELETSSDEDDGREQRTDGPGLARKDVTVGPRAKTGGGNTTFGNAAESLEADGFDLAVSNEIDKDLETSSDEEIASQAKTSNANTTEVGQTGLIDLITPNKPTVMSIDDELDDEFAALDADSEPEHHEKKRADGNKDGGDSSSSSSSSDSDSSDSDSDSEEGENDCMVETTDKPLTPTVEKQPAVKEATTHLTLDETSHFN</sequence>
<feature type="region of interest" description="Disordered" evidence="2">
    <location>
        <begin position="262"/>
        <end position="329"/>
    </location>
</feature>
<name>A0A2P4Y454_9STRA</name>
<evidence type="ECO:0000313" key="3">
    <source>
        <dbReference type="EMBL" id="POM72591.1"/>
    </source>
</evidence>
<dbReference type="Proteomes" id="UP000237271">
    <property type="component" value="Unassembled WGS sequence"/>
</dbReference>
<organism evidence="3 4">
    <name type="scientific">Phytophthora palmivora</name>
    <dbReference type="NCBI Taxonomy" id="4796"/>
    <lineage>
        <taxon>Eukaryota</taxon>
        <taxon>Sar</taxon>
        <taxon>Stramenopiles</taxon>
        <taxon>Oomycota</taxon>
        <taxon>Peronosporomycetes</taxon>
        <taxon>Peronosporales</taxon>
        <taxon>Peronosporaceae</taxon>
        <taxon>Phytophthora</taxon>
    </lineage>
</organism>
<gene>
    <name evidence="3" type="ORF">PHPALM_10663</name>
</gene>
<feature type="compositionally biased region" description="Acidic residues" evidence="2">
    <location>
        <begin position="391"/>
        <end position="406"/>
    </location>
</feature>
<evidence type="ECO:0000313" key="4">
    <source>
        <dbReference type="Proteomes" id="UP000237271"/>
    </source>
</evidence>
<feature type="compositionally biased region" description="Basic and acidic residues" evidence="2">
    <location>
        <begin position="297"/>
        <end position="311"/>
    </location>
</feature>
<feature type="compositionally biased region" description="Polar residues" evidence="2">
    <location>
        <begin position="361"/>
        <end position="373"/>
    </location>
</feature>
<comment type="caution">
    <text evidence="3">The sequence shown here is derived from an EMBL/GenBank/DDBJ whole genome shotgun (WGS) entry which is preliminary data.</text>
</comment>
<feature type="region of interest" description="Disordered" evidence="2">
    <location>
        <begin position="344"/>
        <end position="485"/>
    </location>
</feature>
<dbReference type="OrthoDB" id="117706at2759"/>
<evidence type="ECO:0000256" key="2">
    <source>
        <dbReference type="SAM" id="MobiDB-lite"/>
    </source>
</evidence>
<feature type="compositionally biased region" description="Low complexity" evidence="2">
    <location>
        <begin position="424"/>
        <end position="434"/>
    </location>
</feature>
<protein>
    <submittedName>
        <fullName evidence="3">Uncharacterized protein</fullName>
    </submittedName>
</protein>
<accession>A0A2P4Y454</accession>
<reference evidence="3 4" key="1">
    <citation type="journal article" date="2017" name="Genome Biol. Evol.">
        <title>Phytophthora megakarya and P. palmivora, closely related causal agents of cacao black pod rot, underwent increases in genome sizes and gene numbers by different mechanisms.</title>
        <authorList>
            <person name="Ali S.S."/>
            <person name="Shao J."/>
            <person name="Lary D.J."/>
            <person name="Kronmiller B."/>
            <person name="Shen D."/>
            <person name="Strem M.D."/>
            <person name="Amoako-Attah I."/>
            <person name="Akrofi A.Y."/>
            <person name="Begoude B.A."/>
            <person name="Ten Hoopen G.M."/>
            <person name="Coulibaly K."/>
            <person name="Kebe B.I."/>
            <person name="Melnick R.L."/>
            <person name="Guiltinan M.J."/>
            <person name="Tyler B.M."/>
            <person name="Meinhardt L.W."/>
            <person name="Bailey B.A."/>
        </authorList>
    </citation>
    <scope>NUCLEOTIDE SEQUENCE [LARGE SCALE GENOMIC DNA]</scope>
    <source>
        <strain evidence="4">sbr112.9</strain>
    </source>
</reference>